<proteinExistence type="predicted"/>
<name>A0A9D4NPK5_DREPO</name>
<keyword evidence="1" id="KW-1133">Transmembrane helix</keyword>
<dbReference type="Proteomes" id="UP000828390">
    <property type="component" value="Unassembled WGS sequence"/>
</dbReference>
<organism evidence="2 3">
    <name type="scientific">Dreissena polymorpha</name>
    <name type="common">Zebra mussel</name>
    <name type="synonym">Mytilus polymorpha</name>
    <dbReference type="NCBI Taxonomy" id="45954"/>
    <lineage>
        <taxon>Eukaryota</taxon>
        <taxon>Metazoa</taxon>
        <taxon>Spiralia</taxon>
        <taxon>Lophotrochozoa</taxon>
        <taxon>Mollusca</taxon>
        <taxon>Bivalvia</taxon>
        <taxon>Autobranchia</taxon>
        <taxon>Heteroconchia</taxon>
        <taxon>Euheterodonta</taxon>
        <taxon>Imparidentia</taxon>
        <taxon>Neoheterodontei</taxon>
        <taxon>Myida</taxon>
        <taxon>Dreissenoidea</taxon>
        <taxon>Dreissenidae</taxon>
        <taxon>Dreissena</taxon>
    </lineage>
</organism>
<evidence type="ECO:0000313" key="2">
    <source>
        <dbReference type="EMBL" id="KAH3898331.1"/>
    </source>
</evidence>
<evidence type="ECO:0000256" key="1">
    <source>
        <dbReference type="SAM" id="Phobius"/>
    </source>
</evidence>
<reference evidence="2" key="1">
    <citation type="journal article" date="2019" name="bioRxiv">
        <title>The Genome of the Zebra Mussel, Dreissena polymorpha: A Resource for Invasive Species Research.</title>
        <authorList>
            <person name="McCartney M.A."/>
            <person name="Auch B."/>
            <person name="Kono T."/>
            <person name="Mallez S."/>
            <person name="Zhang Y."/>
            <person name="Obille A."/>
            <person name="Becker A."/>
            <person name="Abrahante J.E."/>
            <person name="Garbe J."/>
            <person name="Badalamenti J.P."/>
            <person name="Herman A."/>
            <person name="Mangelson H."/>
            <person name="Liachko I."/>
            <person name="Sullivan S."/>
            <person name="Sone E.D."/>
            <person name="Koren S."/>
            <person name="Silverstein K.A.T."/>
            <person name="Beckman K.B."/>
            <person name="Gohl D.M."/>
        </authorList>
    </citation>
    <scope>NUCLEOTIDE SEQUENCE</scope>
    <source>
        <strain evidence="2">Duluth1</strain>
        <tissue evidence="2">Whole animal</tissue>
    </source>
</reference>
<gene>
    <name evidence="2" type="ORF">DPMN_022559</name>
</gene>
<protein>
    <submittedName>
        <fullName evidence="2">Uncharacterized protein</fullName>
    </submittedName>
</protein>
<keyword evidence="3" id="KW-1185">Reference proteome</keyword>
<dbReference type="AlphaFoldDB" id="A0A9D4NPK5"/>
<keyword evidence="1" id="KW-0472">Membrane</keyword>
<accession>A0A9D4NPK5</accession>
<keyword evidence="1" id="KW-0812">Transmembrane</keyword>
<sequence>MLLANVGAYGYFMMHGAYMSGLTMLASTTILSSVMGVTLTMAIGGKRGSFVTPTLLICPLGVLFHNKIVESYFGD</sequence>
<reference evidence="2" key="2">
    <citation type="submission" date="2020-11" db="EMBL/GenBank/DDBJ databases">
        <authorList>
            <person name="McCartney M.A."/>
            <person name="Auch B."/>
            <person name="Kono T."/>
            <person name="Mallez S."/>
            <person name="Becker A."/>
            <person name="Gohl D.M."/>
            <person name="Silverstein K.A.T."/>
            <person name="Koren S."/>
            <person name="Bechman K.B."/>
            <person name="Herman A."/>
            <person name="Abrahante J.E."/>
            <person name="Garbe J."/>
        </authorList>
    </citation>
    <scope>NUCLEOTIDE SEQUENCE</scope>
    <source>
        <strain evidence="2">Duluth1</strain>
        <tissue evidence="2">Whole animal</tissue>
    </source>
</reference>
<evidence type="ECO:0000313" key="3">
    <source>
        <dbReference type="Proteomes" id="UP000828390"/>
    </source>
</evidence>
<feature type="transmembrane region" description="Helical" evidence="1">
    <location>
        <begin position="20"/>
        <end position="43"/>
    </location>
</feature>
<dbReference type="EMBL" id="JAIWYP010000001">
    <property type="protein sequence ID" value="KAH3898331.1"/>
    <property type="molecule type" value="Genomic_DNA"/>
</dbReference>
<comment type="caution">
    <text evidence="2">The sequence shown here is derived from an EMBL/GenBank/DDBJ whole genome shotgun (WGS) entry which is preliminary data.</text>
</comment>